<dbReference type="InterPro" id="IPR005358">
    <property type="entry name" value="Puta_zinc/iron-chelating_dom"/>
</dbReference>
<dbReference type="Proteomes" id="UP000256478">
    <property type="component" value="Unassembled WGS sequence"/>
</dbReference>
<dbReference type="AlphaFoldDB" id="A0A3E0TSY2"/>
<dbReference type="OrthoDB" id="9786855at2"/>
<dbReference type="NCBIfam" id="NF003505">
    <property type="entry name" value="PRK05170.2-3"/>
    <property type="match status" value="1"/>
</dbReference>
<dbReference type="PANTHER" id="PTHR37421:SF1">
    <property type="entry name" value="UPF0260 PROTEIN YCGN"/>
    <property type="match status" value="1"/>
</dbReference>
<dbReference type="InterPro" id="IPR008228">
    <property type="entry name" value="UCP006173"/>
</dbReference>
<dbReference type="PIRSF" id="PIRSF006173">
    <property type="entry name" value="UCP006173"/>
    <property type="match status" value="1"/>
</dbReference>
<accession>A0A3E0TSY2</accession>
<name>A0A3E0TSY2_9GAMM</name>
<sequence>MAKQAKSAKPKKPAAKNTPDIKPFWEVKSLEEMTRQEWESLCDGCAKCCLHKFIEDDETKEEDELKPTDYINEDEQMLYSNIACHLLNDKTCGCTQYAKRTQLVPDCVRLTQDNLDDVFFMPPSCTYRRLREGRGMPSWHPLLHKGKKAAMHKAGMSVRGKIVKDNEVDLSFYEDYIVTWPLADID</sequence>
<feature type="compositionally biased region" description="Basic residues" evidence="1">
    <location>
        <begin position="1"/>
        <end position="14"/>
    </location>
</feature>
<feature type="region of interest" description="Disordered" evidence="1">
    <location>
        <begin position="1"/>
        <end position="20"/>
    </location>
</feature>
<evidence type="ECO:0000256" key="1">
    <source>
        <dbReference type="SAM" id="MobiDB-lite"/>
    </source>
</evidence>
<proteinExistence type="predicted"/>
<comment type="caution">
    <text evidence="2">The sequence shown here is derived from an EMBL/GenBank/DDBJ whole genome shotgun (WGS) entry which is preliminary data.</text>
</comment>
<dbReference type="EMBL" id="QUOU01000001">
    <property type="protein sequence ID" value="REL27457.1"/>
    <property type="molecule type" value="Genomic_DNA"/>
</dbReference>
<reference evidence="2 3" key="1">
    <citation type="submission" date="2018-08" db="EMBL/GenBank/DDBJ databases">
        <title>Thalassotalea euphylliae genome.</title>
        <authorList>
            <person name="Summers S."/>
            <person name="Rice S.A."/>
            <person name="Freckelton M.L."/>
            <person name="Nedved B.T."/>
            <person name="Hadfield M.G."/>
        </authorList>
    </citation>
    <scope>NUCLEOTIDE SEQUENCE [LARGE SCALE GENOMIC DNA]</scope>
    <source>
        <strain evidence="2 3">H1</strain>
    </source>
</reference>
<protein>
    <submittedName>
        <fullName evidence="2">YcgN family cysteine cluster protein</fullName>
    </submittedName>
</protein>
<dbReference type="Pfam" id="PF03692">
    <property type="entry name" value="CxxCxxCC"/>
    <property type="match status" value="1"/>
</dbReference>
<dbReference type="PANTHER" id="PTHR37421">
    <property type="entry name" value="UPF0260 PROTEIN YCGN"/>
    <property type="match status" value="1"/>
</dbReference>
<evidence type="ECO:0000313" key="2">
    <source>
        <dbReference type="EMBL" id="REL27457.1"/>
    </source>
</evidence>
<gene>
    <name evidence="2" type="ORF">DXX93_13400</name>
</gene>
<evidence type="ECO:0000313" key="3">
    <source>
        <dbReference type="Proteomes" id="UP000256478"/>
    </source>
</evidence>
<dbReference type="NCBIfam" id="NF003501">
    <property type="entry name" value="PRK05170.1-5"/>
    <property type="match status" value="1"/>
</dbReference>
<organism evidence="2 3">
    <name type="scientific">Thalassotalea euphylliae</name>
    <dbReference type="NCBI Taxonomy" id="1655234"/>
    <lineage>
        <taxon>Bacteria</taxon>
        <taxon>Pseudomonadati</taxon>
        <taxon>Pseudomonadota</taxon>
        <taxon>Gammaproteobacteria</taxon>
        <taxon>Alteromonadales</taxon>
        <taxon>Colwelliaceae</taxon>
        <taxon>Thalassotalea</taxon>
    </lineage>
</organism>
<dbReference type="RefSeq" id="WP_116008537.1">
    <property type="nucleotide sequence ID" value="NZ_QUOU01000001.1"/>
</dbReference>